<evidence type="ECO:0000256" key="1">
    <source>
        <dbReference type="SAM" id="MobiDB-lite"/>
    </source>
</evidence>
<feature type="compositionally biased region" description="Basic and acidic residues" evidence="1">
    <location>
        <begin position="28"/>
        <end position="39"/>
    </location>
</feature>
<comment type="caution">
    <text evidence="2">The sequence shown here is derived from an EMBL/GenBank/DDBJ whole genome shotgun (WGS) entry which is preliminary data.</text>
</comment>
<evidence type="ECO:0000313" key="3">
    <source>
        <dbReference type="Proteomes" id="UP000320735"/>
    </source>
</evidence>
<gene>
    <name evidence="2" type="ORF">CA54_32370</name>
</gene>
<name>A0A5C6BSI5_9PLAN</name>
<dbReference type="EMBL" id="SJPP01000001">
    <property type="protein sequence ID" value="TWU14391.1"/>
    <property type="molecule type" value="Genomic_DNA"/>
</dbReference>
<reference evidence="2 3" key="1">
    <citation type="submission" date="2019-02" db="EMBL/GenBank/DDBJ databases">
        <title>Deep-cultivation of Planctomycetes and their phenomic and genomic characterization uncovers novel biology.</title>
        <authorList>
            <person name="Wiegand S."/>
            <person name="Jogler M."/>
            <person name="Boedeker C."/>
            <person name="Pinto D."/>
            <person name="Vollmers J."/>
            <person name="Rivas-Marin E."/>
            <person name="Kohn T."/>
            <person name="Peeters S.H."/>
            <person name="Heuer A."/>
            <person name="Rast P."/>
            <person name="Oberbeckmann S."/>
            <person name="Bunk B."/>
            <person name="Jeske O."/>
            <person name="Meyerdierks A."/>
            <person name="Storesund J.E."/>
            <person name="Kallscheuer N."/>
            <person name="Luecker S."/>
            <person name="Lage O.M."/>
            <person name="Pohl T."/>
            <person name="Merkel B.J."/>
            <person name="Hornburger P."/>
            <person name="Mueller R.-W."/>
            <person name="Bruemmer F."/>
            <person name="Labrenz M."/>
            <person name="Spormann A.M."/>
            <person name="Op Den Camp H."/>
            <person name="Overmann J."/>
            <person name="Amann R."/>
            <person name="Jetten M.S.M."/>
            <person name="Mascher T."/>
            <person name="Medema M.H."/>
            <person name="Devos D.P."/>
            <person name="Kaster A.-K."/>
            <person name="Ovreas L."/>
            <person name="Rohde M."/>
            <person name="Galperin M.Y."/>
            <person name="Jogler C."/>
        </authorList>
    </citation>
    <scope>NUCLEOTIDE SEQUENCE [LARGE SCALE GENOMIC DNA]</scope>
    <source>
        <strain evidence="2 3">CA54</strain>
    </source>
</reference>
<sequence length="79" mass="8720">MNSVVAPLMLGLVPLIRDTKDYRRKNNRSGDETEHHPALRDGGPAGSGKTLNSAGTRFESCRTHIPSTHDKNIISRFGY</sequence>
<proteinExistence type="predicted"/>
<accession>A0A5C6BSI5</accession>
<organism evidence="2 3">
    <name type="scientific">Symmachiella macrocystis</name>
    <dbReference type="NCBI Taxonomy" id="2527985"/>
    <lineage>
        <taxon>Bacteria</taxon>
        <taxon>Pseudomonadati</taxon>
        <taxon>Planctomycetota</taxon>
        <taxon>Planctomycetia</taxon>
        <taxon>Planctomycetales</taxon>
        <taxon>Planctomycetaceae</taxon>
        <taxon>Symmachiella</taxon>
    </lineage>
</organism>
<evidence type="ECO:0000313" key="2">
    <source>
        <dbReference type="EMBL" id="TWU14391.1"/>
    </source>
</evidence>
<feature type="region of interest" description="Disordered" evidence="1">
    <location>
        <begin position="21"/>
        <end position="55"/>
    </location>
</feature>
<keyword evidence="3" id="KW-1185">Reference proteome</keyword>
<dbReference type="AlphaFoldDB" id="A0A5C6BSI5"/>
<dbReference type="Proteomes" id="UP000320735">
    <property type="component" value="Unassembled WGS sequence"/>
</dbReference>
<protein>
    <submittedName>
        <fullName evidence="2">Uncharacterized protein</fullName>
    </submittedName>
</protein>